<protein>
    <submittedName>
        <fullName evidence="1">ABC transport system integral membrane protein</fullName>
    </submittedName>
</protein>
<organism evidence="1 2">
    <name type="scientific">Streptomyces griseoaurantiacus M045</name>
    <dbReference type="NCBI Taxonomy" id="996637"/>
    <lineage>
        <taxon>Bacteria</taxon>
        <taxon>Bacillati</taxon>
        <taxon>Actinomycetota</taxon>
        <taxon>Actinomycetes</taxon>
        <taxon>Kitasatosporales</taxon>
        <taxon>Streptomycetaceae</taxon>
        <taxon>Streptomyces</taxon>
        <taxon>Streptomyces aurantiacus group</taxon>
    </lineage>
</organism>
<dbReference type="Proteomes" id="UP000003022">
    <property type="component" value="Unassembled WGS sequence"/>
</dbReference>
<reference evidence="1 2" key="1">
    <citation type="journal article" date="2011" name="J. Bacteriol.">
        <title>Draft genome sequence of the marine bacterium Streptomyces griseoaurantiacus M045, which produces novel manumycin-type antibiotics with a pABA core component.</title>
        <authorList>
            <person name="Li F."/>
            <person name="Jiang P."/>
            <person name="Zheng H."/>
            <person name="Wang S."/>
            <person name="Zhao G."/>
            <person name="Qin S."/>
            <person name="Liu Z."/>
        </authorList>
    </citation>
    <scope>NUCLEOTIDE SEQUENCE [LARGE SCALE GENOMIC DNA]</scope>
    <source>
        <strain evidence="1 2">M045</strain>
    </source>
</reference>
<accession>F3NTL9</accession>
<name>F3NTL9_9ACTN</name>
<sequence>MSFVMGGAAGTALVDFLPDHAGQVALHRRSEGSPGPWSGLAVTALWTAAALGPAGGAWSAGTPERAG</sequence>
<gene>
    <name evidence="1" type="ORF">SGM_6319</name>
</gene>
<keyword evidence="2" id="KW-1185">Reference proteome</keyword>
<dbReference type="STRING" id="996637.SGM_6319"/>
<dbReference type="AlphaFoldDB" id="F3NTL9"/>
<dbReference type="EMBL" id="AEYX01000046">
    <property type="protein sequence ID" value="EGG43179.1"/>
    <property type="molecule type" value="Genomic_DNA"/>
</dbReference>
<proteinExistence type="predicted"/>
<evidence type="ECO:0000313" key="2">
    <source>
        <dbReference type="Proteomes" id="UP000003022"/>
    </source>
</evidence>
<evidence type="ECO:0000313" key="1">
    <source>
        <dbReference type="EMBL" id="EGG43179.1"/>
    </source>
</evidence>
<comment type="caution">
    <text evidence="1">The sequence shown here is derived from an EMBL/GenBank/DDBJ whole genome shotgun (WGS) entry which is preliminary data.</text>
</comment>